<dbReference type="Proteomes" id="UP000576087">
    <property type="component" value="Unassembled WGS sequence"/>
</dbReference>
<evidence type="ECO:0000313" key="2">
    <source>
        <dbReference type="EMBL" id="MBB4411566.1"/>
    </source>
</evidence>
<evidence type="ECO:0000313" key="4">
    <source>
        <dbReference type="Proteomes" id="UP000520770"/>
    </source>
</evidence>
<evidence type="ECO:0000313" key="3">
    <source>
        <dbReference type="EMBL" id="MBB4446257.1"/>
    </source>
</evidence>
<keyword evidence="5" id="KW-1185">Reference proteome</keyword>
<dbReference type="Proteomes" id="UP000520770">
    <property type="component" value="Unassembled WGS sequence"/>
</dbReference>
<comment type="caution">
    <text evidence="1">The sequence shown here is derived from an EMBL/GenBank/DDBJ whole genome shotgun (WGS) entry which is preliminary data.</text>
</comment>
<dbReference type="AlphaFoldDB" id="A0A7W6S8D1"/>
<sequence>MSTRSAAEALRPDALDHPDIRAMDLLQLADLPMPYLPMPAPMVADAEAQPESMPLARCA</sequence>
<dbReference type="EMBL" id="JACIGY010000002">
    <property type="protein sequence ID" value="MBB4411566.1"/>
    <property type="molecule type" value="Genomic_DNA"/>
</dbReference>
<dbReference type="EMBL" id="JACIGW010000002">
    <property type="protein sequence ID" value="MBB4348330.1"/>
    <property type="molecule type" value="Genomic_DNA"/>
</dbReference>
<dbReference type="RefSeq" id="WP_183822843.1">
    <property type="nucleotide sequence ID" value="NZ_JACIGW010000002.1"/>
</dbReference>
<dbReference type="Proteomes" id="UP000524535">
    <property type="component" value="Unassembled WGS sequence"/>
</dbReference>
<evidence type="ECO:0000313" key="1">
    <source>
        <dbReference type="EMBL" id="MBB4348330.1"/>
    </source>
</evidence>
<name>A0A7W6S8D1_9HYPH</name>
<accession>A0A7W6S8D1</accession>
<organism evidence="1 4">
    <name type="scientific">Aliirhizobium cellulosilyticum</name>
    <dbReference type="NCBI Taxonomy" id="393664"/>
    <lineage>
        <taxon>Bacteria</taxon>
        <taxon>Pseudomonadati</taxon>
        <taxon>Pseudomonadota</taxon>
        <taxon>Alphaproteobacteria</taxon>
        <taxon>Hyphomicrobiales</taxon>
        <taxon>Rhizobiaceae</taxon>
        <taxon>Aliirhizobium</taxon>
    </lineage>
</organism>
<evidence type="ECO:0000313" key="6">
    <source>
        <dbReference type="Proteomes" id="UP000576087"/>
    </source>
</evidence>
<protein>
    <submittedName>
        <fullName evidence="1">Uncharacterized protein</fullName>
    </submittedName>
</protein>
<evidence type="ECO:0000313" key="5">
    <source>
        <dbReference type="Proteomes" id="UP000524535"/>
    </source>
</evidence>
<reference evidence="4 5" key="1">
    <citation type="submission" date="2020-08" db="EMBL/GenBank/DDBJ databases">
        <title>Genomic Encyclopedia of Type Strains, Phase IV (KMG-V): Genome sequencing to study the core and pangenomes of soil and plant-associated prokaryotes.</title>
        <authorList>
            <person name="Whitman W."/>
        </authorList>
    </citation>
    <scope>NUCLEOTIDE SEQUENCE [LARGE SCALE GENOMIC DNA]</scope>
    <source>
        <strain evidence="2 5">SEMIA 444</strain>
        <strain evidence="1 4">SEMIA 448</strain>
        <strain evidence="3 6">SEMIA 452</strain>
    </source>
</reference>
<gene>
    <name evidence="2" type="ORF">GGE31_002071</name>
    <name evidence="1" type="ORF">GGE33_002072</name>
    <name evidence="3" type="ORF">GGE35_002073</name>
</gene>
<dbReference type="EMBL" id="JACIHM010000002">
    <property type="protein sequence ID" value="MBB4446257.1"/>
    <property type="molecule type" value="Genomic_DNA"/>
</dbReference>
<proteinExistence type="predicted"/>